<evidence type="ECO:0000256" key="9">
    <source>
        <dbReference type="SAM" id="SignalP"/>
    </source>
</evidence>
<evidence type="ECO:0000256" key="2">
    <source>
        <dbReference type="ARBA" id="ARBA00004609"/>
    </source>
</evidence>
<feature type="domain" description="Trypanosome variant surface glycoprotein B-type N-terminal" evidence="11">
    <location>
        <begin position="9"/>
        <end position="413"/>
    </location>
</feature>
<proteinExistence type="predicted"/>
<evidence type="ECO:0000256" key="3">
    <source>
        <dbReference type="ARBA" id="ARBA00022475"/>
    </source>
</evidence>
<evidence type="ECO:0000256" key="5">
    <source>
        <dbReference type="ARBA" id="ARBA00022729"/>
    </source>
</evidence>
<keyword evidence="8" id="KW-0449">Lipoprotein</keyword>
<sequence length="572" mass="61932">MLLELALTFVVVTAAVDAAGENAREFRSICVFYQLLTQAIPEHKAVSGGAANPTQEDPTKKVDEIVRHIIKLNLTTVQSEIAAILADNTPEGTYEKVKENATKKGYFDRLEKAEFETMKADFKEIATEESGKEFRTKYGLPLSKEQKASLQKAFAHLTKRALDIRDEHKNIMERLDKVRKEARKEALTALYGAEYANSIGADNKPSDPWQNFPDNNNFPWADTDGRDTICQKPDGTAAKAGQAIAQDAVCLCVGAQASSNVYCKDPRLGTNDQIAAGSGGRAKAAANWKEYAKECNTVVPPGTVQLTPTALQEAISAFYNQLGKNAVATGSAPNSATGSLHKGSAIFGYYAYDTAANPECATPSPASTAAQGKGACIDYVSLLAKKAGILWVTAVRAVSDKLLGADKIARESQMTIAKAQQLQNQMEALLLMGFLQKSAGAATTPVTVDEQNKCAKFNGNETTCTNNDCSYDKTKKECKHKSGTENTAAGAAATTGCAGHKDKTACENDKTGDKQNCAFIKGKHGQDDKEKEKCRNVICLLNKNKILIFVSLFDFFFKDSKILKNFAKFIKF</sequence>
<evidence type="ECO:0000256" key="1">
    <source>
        <dbReference type="ARBA" id="ARBA00002523"/>
    </source>
</evidence>
<evidence type="ECO:0000256" key="8">
    <source>
        <dbReference type="ARBA" id="ARBA00023288"/>
    </source>
</evidence>
<feature type="chain" id="PRO_5004058635" evidence="9">
    <location>
        <begin position="19"/>
        <end position="572"/>
    </location>
</feature>
<name>M4SYU5_9TRYP</name>
<dbReference type="Pfam" id="PF13206">
    <property type="entry name" value="VSG_B"/>
    <property type="match status" value="1"/>
</dbReference>
<keyword evidence="7" id="KW-0325">Glycoprotein</keyword>
<evidence type="ECO:0000256" key="6">
    <source>
        <dbReference type="ARBA" id="ARBA00023136"/>
    </source>
</evidence>
<evidence type="ECO:0000259" key="11">
    <source>
        <dbReference type="Pfam" id="PF13206"/>
    </source>
</evidence>
<comment type="function">
    <text evidence="1">VSG forms a coat on the surface of the parasite. The trypanosome evades the immune response of the host by expressing a series of antigenically distinct VSGs from an estimated 1000 VSG genes.</text>
</comment>
<comment type="subcellular location">
    <subcellularLocation>
        <location evidence="2">Cell membrane</location>
        <topology evidence="2">Lipid-anchor</topology>
        <topology evidence="2">GPI-anchor</topology>
    </subcellularLocation>
</comment>
<reference evidence="12" key="1">
    <citation type="submission" date="2013-02" db="EMBL/GenBank/DDBJ databases">
        <authorList>
            <person name="Cross G.A.M."/>
            <person name="Kim H.-S."/>
            <person name="Wickstead B."/>
        </authorList>
    </citation>
    <scope>NUCLEOTIDE SEQUENCE</scope>
    <source>
        <strain evidence="12">Lister 427</strain>
    </source>
</reference>
<evidence type="ECO:0000256" key="7">
    <source>
        <dbReference type="ARBA" id="ARBA00023180"/>
    </source>
</evidence>
<dbReference type="EMBL" id="KC612411">
    <property type="protein sequence ID" value="AGH59842.1"/>
    <property type="molecule type" value="Genomic_DNA"/>
</dbReference>
<dbReference type="VEuPathDB" id="TriTrypDB:Tb11.v5.1047"/>
<feature type="signal peptide" evidence="9">
    <location>
        <begin position="1"/>
        <end position="18"/>
    </location>
</feature>
<protein>
    <submittedName>
        <fullName evidence="12">Variant surface glycoprotein 304</fullName>
    </submittedName>
</protein>
<dbReference type="VEuPathDB" id="TriTrypDB:Tb427_000046500"/>
<evidence type="ECO:0000313" key="12">
    <source>
        <dbReference type="EMBL" id="AGH59842.1"/>
    </source>
</evidence>
<accession>M4SYU5</accession>
<reference evidence="12" key="2">
    <citation type="journal article" date="2014" name="Mol. Biochem. Parasitol.">
        <title>Capturing the variant surface glycoprotein repertoire (the VSGnome) of Trypanosoma brucei Lister 427.</title>
        <authorList>
            <person name="Cross G.A."/>
            <person name="Kim H.S."/>
            <person name="Wickstead B."/>
        </authorList>
    </citation>
    <scope>NUCLEOTIDE SEQUENCE</scope>
    <source>
        <strain evidence="12">Lister 427</strain>
    </source>
</reference>
<keyword evidence="6" id="KW-0472">Membrane</keyword>
<dbReference type="InterPro" id="IPR025932">
    <property type="entry name" value="Trypano_VSG_B_N_dom"/>
</dbReference>
<keyword evidence="4" id="KW-0336">GPI-anchor</keyword>
<dbReference type="GO" id="GO:0098552">
    <property type="term" value="C:side of membrane"/>
    <property type="evidence" value="ECO:0007669"/>
    <property type="project" value="UniProtKB-KW"/>
</dbReference>
<dbReference type="GO" id="GO:0005886">
    <property type="term" value="C:plasma membrane"/>
    <property type="evidence" value="ECO:0007669"/>
    <property type="project" value="UniProtKB-SubCell"/>
</dbReference>
<feature type="domain" description="Trypanosome variant surface glycoprotein C-terminal" evidence="10">
    <location>
        <begin position="454"/>
        <end position="552"/>
    </location>
</feature>
<dbReference type="InterPro" id="IPR019609">
    <property type="entry name" value="Variant_surf_glycoprt_trypan_C"/>
</dbReference>
<organism evidence="12">
    <name type="scientific">Trypanosoma brucei</name>
    <dbReference type="NCBI Taxonomy" id="5691"/>
    <lineage>
        <taxon>Eukaryota</taxon>
        <taxon>Discoba</taxon>
        <taxon>Euglenozoa</taxon>
        <taxon>Kinetoplastea</taxon>
        <taxon>Metakinetoplastina</taxon>
        <taxon>Trypanosomatida</taxon>
        <taxon>Trypanosomatidae</taxon>
        <taxon>Trypanosoma</taxon>
    </lineage>
</organism>
<dbReference type="Pfam" id="PF10659">
    <property type="entry name" value="Trypan_glycop_C"/>
    <property type="match status" value="1"/>
</dbReference>
<keyword evidence="5 9" id="KW-0732">Signal</keyword>
<keyword evidence="3" id="KW-1003">Cell membrane</keyword>
<evidence type="ECO:0000256" key="4">
    <source>
        <dbReference type="ARBA" id="ARBA00022622"/>
    </source>
</evidence>
<evidence type="ECO:0000259" key="10">
    <source>
        <dbReference type="Pfam" id="PF10659"/>
    </source>
</evidence>
<dbReference type="AlphaFoldDB" id="M4SYU5"/>